<dbReference type="SMART" id="SM00487">
    <property type="entry name" value="DEXDc"/>
    <property type="match status" value="1"/>
</dbReference>
<evidence type="ECO:0000256" key="9">
    <source>
        <dbReference type="ARBA" id="ARBA00023172"/>
    </source>
</evidence>
<keyword evidence="7 15" id="KW-0067">ATP-binding</keyword>
<keyword evidence="20" id="KW-1185">Reference proteome</keyword>
<dbReference type="GO" id="GO:0006281">
    <property type="term" value="P:DNA repair"/>
    <property type="evidence" value="ECO:0007669"/>
    <property type="project" value="UniProtKB-UniRule"/>
</dbReference>
<evidence type="ECO:0000313" key="19">
    <source>
        <dbReference type="EMBL" id="RXN92445.1"/>
    </source>
</evidence>
<evidence type="ECO:0000256" key="8">
    <source>
        <dbReference type="ARBA" id="ARBA00023125"/>
    </source>
</evidence>
<feature type="compositionally biased region" description="Low complexity" evidence="16">
    <location>
        <begin position="25"/>
        <end position="39"/>
    </location>
</feature>
<dbReference type="InterPro" id="IPR047112">
    <property type="entry name" value="RecG/Mfd"/>
</dbReference>
<evidence type="ECO:0000256" key="16">
    <source>
        <dbReference type="SAM" id="MobiDB-lite"/>
    </source>
</evidence>
<dbReference type="InterPro" id="IPR014001">
    <property type="entry name" value="Helicase_ATP-bd"/>
</dbReference>
<dbReference type="RefSeq" id="WP_129148409.1">
    <property type="nucleotide sequence ID" value="NZ_JBHSDO010000016.1"/>
</dbReference>
<comment type="catalytic activity">
    <reaction evidence="14 15">
        <text>ATP + H2O = ADP + phosphate + H(+)</text>
        <dbReference type="Rhea" id="RHEA:13065"/>
        <dbReference type="ChEBI" id="CHEBI:15377"/>
        <dbReference type="ChEBI" id="CHEBI:15378"/>
        <dbReference type="ChEBI" id="CHEBI:30616"/>
        <dbReference type="ChEBI" id="CHEBI:43474"/>
        <dbReference type="ChEBI" id="CHEBI:456216"/>
        <dbReference type="EC" id="5.6.2.4"/>
    </reaction>
</comment>
<dbReference type="InterPro" id="IPR011545">
    <property type="entry name" value="DEAD/DEAH_box_helicase_dom"/>
</dbReference>
<evidence type="ECO:0000256" key="11">
    <source>
        <dbReference type="ARBA" id="ARBA00023235"/>
    </source>
</evidence>
<evidence type="ECO:0000256" key="15">
    <source>
        <dbReference type="RuleBase" id="RU363016"/>
    </source>
</evidence>
<sequence length="713" mass="77506">MPVSAASRKSASATDDKPAARRGKPAGAKADKAGGAAPRSDLERRLRTLGLTTPMDLVLHLPLRYEDETRVTPISALRPGYPAQVEGEITRCEVTYRPRRQLTAAIADDSGELQLRWLNFYPSQQKQLTVGRRLRARGEVRGGIFGREMVHPRMAAADAPLATALTPVYPTTEGLQQPVLRKAIAQALAQTDLGDTLPEAVRERYGLQAFDASIRLLHAPPPGVSEDALIERAHPAWLRVKFDELLAQQLSLAAARAARRANRAMPLPATDAAEGLVARLYGVLPFKLTAAQERVVAEIRADLGQPYPMHRLLQGDVGSGKTVVAAIAAAQAIEAGAQVGLMAPTEILAEQHFGKLVDWLRPLGVRIAWLSGSLGAKARREAAAAVAAGAVDLVVGTQALIQDHVEFSRLGLSIVDEQHRFGVGQRLALARKGETPRARQVPHQLNMSATPIPRTLAMTFFADLDVSVIDELPPGRTPVVTKLVSDARREEVVAHMAQAARQGRQVYWVCPLVEESEALELQTAVDTHQALCEALPDLRVGLVHGRLTQTEKADVMQAFRAGEVDVLVATTVIEVGVDVPNASLMVIEHAERFGLAQLHQLRGRVGRGTAESVCVLLYATPLSAIARERLRAMFETADGFEIARRDLAQRGPGEFLGTRQSGTALLRFADIEIDARIAEQAREAAAWLRREHPAAAEAHLARWMRGREDFLRT</sequence>
<keyword evidence="4 15" id="KW-0227">DNA damage</keyword>
<dbReference type="InterPro" id="IPR012340">
    <property type="entry name" value="NA-bd_OB-fold"/>
</dbReference>
<evidence type="ECO:0000256" key="5">
    <source>
        <dbReference type="ARBA" id="ARBA00022801"/>
    </source>
</evidence>
<evidence type="ECO:0000256" key="3">
    <source>
        <dbReference type="ARBA" id="ARBA00022741"/>
    </source>
</evidence>
<dbReference type="NCBIfam" id="NF008166">
    <property type="entry name" value="PRK10917.1-4"/>
    <property type="match status" value="1"/>
</dbReference>
<evidence type="ECO:0000256" key="14">
    <source>
        <dbReference type="ARBA" id="ARBA00048988"/>
    </source>
</evidence>
<dbReference type="NCBIfam" id="TIGR00643">
    <property type="entry name" value="recG"/>
    <property type="match status" value="1"/>
</dbReference>
<evidence type="ECO:0000256" key="10">
    <source>
        <dbReference type="ARBA" id="ARBA00023204"/>
    </source>
</evidence>
<dbReference type="AlphaFoldDB" id="A0A4Q1HQV6"/>
<feature type="domain" description="Helicase ATP-binding" evidence="17">
    <location>
        <begin position="302"/>
        <end position="469"/>
    </location>
</feature>
<dbReference type="InterPro" id="IPR033454">
    <property type="entry name" value="RecG_wedge"/>
</dbReference>
<proteinExistence type="inferred from homology"/>
<dbReference type="PROSITE" id="PS51194">
    <property type="entry name" value="HELICASE_CTER"/>
    <property type="match status" value="1"/>
</dbReference>
<comment type="similarity">
    <text evidence="1 15">Belongs to the helicase family. RecG subfamily.</text>
</comment>
<keyword evidence="10 15" id="KW-0234">DNA repair</keyword>
<dbReference type="Gene3D" id="3.40.50.300">
    <property type="entry name" value="P-loop containing nucleotide triphosphate hydrolases"/>
    <property type="match status" value="2"/>
</dbReference>
<dbReference type="GO" id="GO:0003677">
    <property type="term" value="F:DNA binding"/>
    <property type="evidence" value="ECO:0007669"/>
    <property type="project" value="UniProtKB-KW"/>
</dbReference>
<keyword evidence="8" id="KW-0238">DNA-binding</keyword>
<comment type="function">
    <text evidence="15">Plays a critical role in recombination and DNA repair. Helps process Holliday junction intermediates to mature products by catalyzing branch migration. Has replication fork regression activity, unwinds stalled or blocked replication forks to make a HJ that can be resolved. Has a DNA unwinding activity characteristic of a DNA helicase with 3'-5' polarity.</text>
</comment>
<evidence type="ECO:0000256" key="2">
    <source>
        <dbReference type="ARBA" id="ARBA00017846"/>
    </source>
</evidence>
<dbReference type="Pfam" id="PF00270">
    <property type="entry name" value="DEAD"/>
    <property type="match status" value="1"/>
</dbReference>
<reference evidence="19 20" key="1">
    <citation type="journal article" date="2017" name="Int. J. Syst. Evol. Microbiol.">
        <title>Achromobacter aloeverae sp. nov., isolated from the root of Aloe vera (L.) Burm.f.</title>
        <authorList>
            <person name="Kuncharoen N."/>
            <person name="Muramatsu Y."/>
            <person name="Shibata C."/>
            <person name="Kamakura Y."/>
            <person name="Nakagawa Y."/>
            <person name="Tanasupawat S."/>
        </authorList>
    </citation>
    <scope>NUCLEOTIDE SEQUENCE [LARGE SCALE GENOMIC DNA]</scope>
    <source>
        <strain evidence="19 20">AVA-1</strain>
    </source>
</reference>
<evidence type="ECO:0000256" key="12">
    <source>
        <dbReference type="ARBA" id="ARBA00034617"/>
    </source>
</evidence>
<dbReference type="InterPro" id="IPR027417">
    <property type="entry name" value="P-loop_NTPase"/>
</dbReference>
<dbReference type="CDD" id="cd04488">
    <property type="entry name" value="RecG_wedge_OBF"/>
    <property type="match status" value="1"/>
</dbReference>
<dbReference type="Proteomes" id="UP000290849">
    <property type="component" value="Unassembled WGS sequence"/>
</dbReference>
<keyword evidence="5 15" id="KW-0378">Hydrolase</keyword>
<dbReference type="InterPro" id="IPR004609">
    <property type="entry name" value="ATP-dep_DNA_helicase_RecG"/>
</dbReference>
<evidence type="ECO:0000259" key="17">
    <source>
        <dbReference type="PROSITE" id="PS51192"/>
    </source>
</evidence>
<dbReference type="SUPFAM" id="SSF52540">
    <property type="entry name" value="P-loop containing nucleoside triphosphate hydrolases"/>
    <property type="match status" value="2"/>
</dbReference>
<dbReference type="GO" id="GO:0016887">
    <property type="term" value="F:ATP hydrolysis activity"/>
    <property type="evidence" value="ECO:0007669"/>
    <property type="project" value="RHEA"/>
</dbReference>
<dbReference type="FunFam" id="3.40.50.300:FF:000391">
    <property type="entry name" value="ATP-dependent DNA helicase RecG"/>
    <property type="match status" value="1"/>
</dbReference>
<keyword evidence="11" id="KW-0413">Isomerase</keyword>
<dbReference type="PANTHER" id="PTHR47964">
    <property type="entry name" value="ATP-DEPENDENT DNA HELICASE HOMOLOG RECG, CHLOROPLASTIC"/>
    <property type="match status" value="1"/>
</dbReference>
<evidence type="ECO:0000256" key="6">
    <source>
        <dbReference type="ARBA" id="ARBA00022806"/>
    </source>
</evidence>
<dbReference type="SUPFAM" id="SSF50249">
    <property type="entry name" value="Nucleic acid-binding proteins"/>
    <property type="match status" value="1"/>
</dbReference>
<organism evidence="19 20">
    <name type="scientific">Achromobacter aloeverae</name>
    <dbReference type="NCBI Taxonomy" id="1750518"/>
    <lineage>
        <taxon>Bacteria</taxon>
        <taxon>Pseudomonadati</taxon>
        <taxon>Pseudomonadota</taxon>
        <taxon>Betaproteobacteria</taxon>
        <taxon>Burkholderiales</taxon>
        <taxon>Alcaligenaceae</taxon>
        <taxon>Achromobacter</taxon>
    </lineage>
</organism>
<dbReference type="Pfam" id="PF19833">
    <property type="entry name" value="RecG_dom3_C"/>
    <property type="match status" value="1"/>
</dbReference>
<dbReference type="InterPro" id="IPR001650">
    <property type="entry name" value="Helicase_C-like"/>
</dbReference>
<evidence type="ECO:0000259" key="18">
    <source>
        <dbReference type="PROSITE" id="PS51194"/>
    </source>
</evidence>
<dbReference type="NCBIfam" id="NF008168">
    <property type="entry name" value="PRK10917.2-2"/>
    <property type="match status" value="1"/>
</dbReference>
<comment type="caution">
    <text evidence="19">The sequence shown here is derived from an EMBL/GenBank/DDBJ whole genome shotgun (WGS) entry which is preliminary data.</text>
</comment>
<dbReference type="GO" id="GO:0006310">
    <property type="term" value="P:DNA recombination"/>
    <property type="evidence" value="ECO:0007669"/>
    <property type="project" value="UniProtKB-UniRule"/>
</dbReference>
<evidence type="ECO:0000313" key="20">
    <source>
        <dbReference type="Proteomes" id="UP000290849"/>
    </source>
</evidence>
<evidence type="ECO:0000256" key="1">
    <source>
        <dbReference type="ARBA" id="ARBA00007504"/>
    </source>
</evidence>
<keyword evidence="6 15" id="KW-0347">Helicase</keyword>
<keyword evidence="9 15" id="KW-0233">DNA recombination</keyword>
<accession>A0A4Q1HQV6</accession>
<comment type="catalytic activity">
    <reaction evidence="12 15">
        <text>Couples ATP hydrolysis with the unwinding of duplex DNA by translocating in the 3'-5' direction.</text>
        <dbReference type="EC" id="5.6.2.4"/>
    </reaction>
</comment>
<keyword evidence="3 15" id="KW-0547">Nucleotide-binding</keyword>
<dbReference type="Gene3D" id="2.40.50.140">
    <property type="entry name" value="Nucleic acid-binding proteins"/>
    <property type="match status" value="1"/>
</dbReference>
<dbReference type="GO" id="GO:0005524">
    <property type="term" value="F:ATP binding"/>
    <property type="evidence" value="ECO:0007669"/>
    <property type="project" value="UniProtKB-KW"/>
</dbReference>
<feature type="domain" description="Helicase C-terminal" evidence="18">
    <location>
        <begin position="502"/>
        <end position="648"/>
    </location>
</feature>
<dbReference type="PANTHER" id="PTHR47964:SF1">
    <property type="entry name" value="ATP-DEPENDENT DNA HELICASE HOMOLOG RECG, CHLOROPLASTIC"/>
    <property type="match status" value="1"/>
</dbReference>
<dbReference type="NCBIfam" id="NF008163">
    <property type="entry name" value="PRK10917.1-1"/>
    <property type="match status" value="1"/>
</dbReference>
<evidence type="ECO:0000256" key="7">
    <source>
        <dbReference type="ARBA" id="ARBA00022840"/>
    </source>
</evidence>
<dbReference type="Pfam" id="PF00271">
    <property type="entry name" value="Helicase_C"/>
    <property type="match status" value="1"/>
</dbReference>
<dbReference type="InterPro" id="IPR045562">
    <property type="entry name" value="RecG_dom3_C"/>
</dbReference>
<evidence type="ECO:0000256" key="4">
    <source>
        <dbReference type="ARBA" id="ARBA00022763"/>
    </source>
</evidence>
<dbReference type="PROSITE" id="PS51192">
    <property type="entry name" value="HELICASE_ATP_BIND_1"/>
    <property type="match status" value="1"/>
</dbReference>
<dbReference type="EC" id="5.6.2.4" evidence="13 15"/>
<dbReference type="OrthoDB" id="9804325at2"/>
<evidence type="ECO:0000256" key="13">
    <source>
        <dbReference type="ARBA" id="ARBA00034808"/>
    </source>
</evidence>
<protein>
    <recommendedName>
        <fullName evidence="2 15">ATP-dependent DNA helicase RecG</fullName>
        <ecNumber evidence="13 15">5.6.2.4</ecNumber>
    </recommendedName>
</protein>
<dbReference type="EMBL" id="PYAL01000001">
    <property type="protein sequence ID" value="RXN92445.1"/>
    <property type="molecule type" value="Genomic_DNA"/>
</dbReference>
<dbReference type="GO" id="GO:0043138">
    <property type="term" value="F:3'-5' DNA helicase activity"/>
    <property type="evidence" value="ECO:0007669"/>
    <property type="project" value="UniProtKB-EC"/>
</dbReference>
<gene>
    <name evidence="19" type="ORF">C7R54_01420</name>
</gene>
<dbReference type="Pfam" id="PF17191">
    <property type="entry name" value="RecG_wedge"/>
    <property type="match status" value="1"/>
</dbReference>
<name>A0A4Q1HQV6_9BURK</name>
<dbReference type="SMART" id="SM00490">
    <property type="entry name" value="HELICc"/>
    <property type="match status" value="1"/>
</dbReference>
<feature type="region of interest" description="Disordered" evidence="16">
    <location>
        <begin position="1"/>
        <end position="41"/>
    </location>
</feature>